<feature type="domain" description="EamA" evidence="7">
    <location>
        <begin position="10"/>
        <end position="135"/>
    </location>
</feature>
<comment type="caution">
    <text evidence="8">The sequence shown here is derived from an EMBL/GenBank/DDBJ whole genome shotgun (WGS) entry which is preliminary data.</text>
</comment>
<dbReference type="SUPFAM" id="SSF103481">
    <property type="entry name" value="Multidrug resistance efflux transporter EmrE"/>
    <property type="match status" value="2"/>
</dbReference>
<evidence type="ECO:0000256" key="1">
    <source>
        <dbReference type="ARBA" id="ARBA00004141"/>
    </source>
</evidence>
<organism evidence="8 9">
    <name type="scientific">Scytonema millei VB511283</name>
    <dbReference type="NCBI Taxonomy" id="1245923"/>
    <lineage>
        <taxon>Bacteria</taxon>
        <taxon>Bacillati</taxon>
        <taxon>Cyanobacteriota</taxon>
        <taxon>Cyanophyceae</taxon>
        <taxon>Nostocales</taxon>
        <taxon>Scytonemataceae</taxon>
        <taxon>Scytonema</taxon>
    </lineage>
</organism>
<feature type="transmembrane region" description="Helical" evidence="6">
    <location>
        <begin position="92"/>
        <end position="112"/>
    </location>
</feature>
<dbReference type="PANTHER" id="PTHR32322:SF9">
    <property type="entry name" value="AMINO-ACID METABOLITE EFFLUX PUMP-RELATED"/>
    <property type="match status" value="1"/>
</dbReference>
<evidence type="ECO:0000313" key="8">
    <source>
        <dbReference type="EMBL" id="NHC33537.1"/>
    </source>
</evidence>
<proteinExistence type="inferred from homology"/>
<evidence type="ECO:0000256" key="3">
    <source>
        <dbReference type="ARBA" id="ARBA00022692"/>
    </source>
</evidence>
<protein>
    <submittedName>
        <fullName evidence="8">DMT family transporter</fullName>
    </submittedName>
</protein>
<evidence type="ECO:0000256" key="6">
    <source>
        <dbReference type="SAM" id="Phobius"/>
    </source>
</evidence>
<feature type="transmembrane region" description="Helical" evidence="6">
    <location>
        <begin position="66"/>
        <end position="86"/>
    </location>
</feature>
<dbReference type="Gene3D" id="1.10.3730.20">
    <property type="match status" value="1"/>
</dbReference>
<evidence type="ECO:0000256" key="2">
    <source>
        <dbReference type="ARBA" id="ARBA00007362"/>
    </source>
</evidence>
<feature type="domain" description="EamA" evidence="7">
    <location>
        <begin position="149"/>
        <end position="281"/>
    </location>
</feature>
<evidence type="ECO:0000256" key="5">
    <source>
        <dbReference type="ARBA" id="ARBA00023136"/>
    </source>
</evidence>
<evidence type="ECO:0000259" key="7">
    <source>
        <dbReference type="Pfam" id="PF00892"/>
    </source>
</evidence>
<dbReference type="Proteomes" id="UP000031532">
    <property type="component" value="Unassembled WGS sequence"/>
</dbReference>
<feature type="transmembrane region" description="Helical" evidence="6">
    <location>
        <begin position="208"/>
        <end position="227"/>
    </location>
</feature>
<dbReference type="InterPro" id="IPR000620">
    <property type="entry name" value="EamA_dom"/>
</dbReference>
<gene>
    <name evidence="8" type="ORF">QH73_0002480</name>
</gene>
<name>A0A9X5E3T5_9CYAN</name>
<dbReference type="GO" id="GO:0016020">
    <property type="term" value="C:membrane"/>
    <property type="evidence" value="ECO:0007669"/>
    <property type="project" value="UniProtKB-SubCell"/>
</dbReference>
<feature type="transmembrane region" description="Helical" evidence="6">
    <location>
        <begin position="179"/>
        <end position="196"/>
    </location>
</feature>
<comment type="subcellular location">
    <subcellularLocation>
        <location evidence="1">Membrane</location>
        <topology evidence="1">Multi-pass membrane protein</topology>
    </subcellularLocation>
</comment>
<dbReference type="RefSeq" id="WP_039715092.1">
    <property type="nucleotide sequence ID" value="NZ_JTJC03000001.1"/>
</dbReference>
<dbReference type="Pfam" id="PF00892">
    <property type="entry name" value="EamA"/>
    <property type="match status" value="2"/>
</dbReference>
<feature type="transmembrane region" description="Helical" evidence="6">
    <location>
        <begin position="33"/>
        <end position="54"/>
    </location>
</feature>
<evidence type="ECO:0000313" key="9">
    <source>
        <dbReference type="Proteomes" id="UP000031532"/>
    </source>
</evidence>
<dbReference type="EMBL" id="JTJC03000001">
    <property type="protein sequence ID" value="NHC33537.1"/>
    <property type="molecule type" value="Genomic_DNA"/>
</dbReference>
<keyword evidence="5 6" id="KW-0472">Membrane</keyword>
<accession>A0A9X5E3T5</accession>
<feature type="transmembrane region" description="Helical" evidence="6">
    <location>
        <begin position="146"/>
        <end position="167"/>
    </location>
</feature>
<dbReference type="PANTHER" id="PTHR32322">
    <property type="entry name" value="INNER MEMBRANE TRANSPORTER"/>
    <property type="match status" value="1"/>
</dbReference>
<dbReference type="InterPro" id="IPR037185">
    <property type="entry name" value="EmrE-like"/>
</dbReference>
<dbReference type="InterPro" id="IPR050638">
    <property type="entry name" value="AA-Vitamin_Transporters"/>
</dbReference>
<keyword evidence="4 6" id="KW-1133">Transmembrane helix</keyword>
<feature type="transmembrane region" description="Helical" evidence="6">
    <location>
        <begin position="234"/>
        <end position="258"/>
    </location>
</feature>
<evidence type="ECO:0000256" key="4">
    <source>
        <dbReference type="ARBA" id="ARBA00022989"/>
    </source>
</evidence>
<comment type="similarity">
    <text evidence="2">Belongs to the EamA transporter family.</text>
</comment>
<keyword evidence="9" id="KW-1185">Reference proteome</keyword>
<dbReference type="OrthoDB" id="510638at2"/>
<keyword evidence="3 6" id="KW-0812">Transmembrane</keyword>
<feature type="transmembrane region" description="Helical" evidence="6">
    <location>
        <begin position="7"/>
        <end position="27"/>
    </location>
</feature>
<reference evidence="8 9" key="1">
    <citation type="journal article" date="2015" name="Genome Announc.">
        <title>Draft Genome Sequence of the Terrestrial Cyanobacterium Scytonema millei VB511283, Isolated from Eastern India.</title>
        <authorList>
            <person name="Sen D."/>
            <person name="Chandrababunaidu M.M."/>
            <person name="Singh D."/>
            <person name="Sanghi N."/>
            <person name="Ghorai A."/>
            <person name="Mishra G.P."/>
            <person name="Madduluri M."/>
            <person name="Adhikary S.P."/>
            <person name="Tripathy S."/>
        </authorList>
    </citation>
    <scope>NUCLEOTIDE SEQUENCE [LARGE SCALE GENOMIC DNA]</scope>
    <source>
        <strain evidence="8 9">VB511283</strain>
    </source>
</reference>
<sequence length="287" mass="30463">MKLIDLARLFLLAALWGGSYLFIRIAAPVLGVFFTISLRIILAAVVLGLSGAIASPFKLKSRWQSYLLLGLFNNVIPFLLIAIAVVNINASIAAILNATAPLFTAIVSAIWLKESLNKRKVIGLVLGIVGVAILVGWSPLPLTSPVILGGISALIAALSYGIAAVYARRRFIHDRVAETAFGQLTSSSILLLPVAVATFPQTIPSLEAIFAVVVLAIACTAIAYPLYFQLISNIGATGAITVAFLIPVFSLLFGNIFLGEPVNSGLIFGLITILLSVWLVINPKNEK</sequence>
<feature type="transmembrane region" description="Helical" evidence="6">
    <location>
        <begin position="121"/>
        <end position="140"/>
    </location>
</feature>
<dbReference type="AlphaFoldDB" id="A0A9X5E3T5"/>
<feature type="transmembrane region" description="Helical" evidence="6">
    <location>
        <begin position="264"/>
        <end position="281"/>
    </location>
</feature>